<comment type="caution">
    <text evidence="1">The sequence shown here is derived from an EMBL/GenBank/DDBJ whole genome shotgun (WGS) entry which is preliminary data.</text>
</comment>
<dbReference type="Proteomes" id="UP001290455">
    <property type="component" value="Unassembled WGS sequence"/>
</dbReference>
<sequence length="120" mass="13828">MNGYLSSFMEKAKMTFQEATAFIKEKLNDLTGTPSATVPQIAEFVINHADTDKTSKSLLGLTYHFYHLKRGDMYYYLEMKDSVILQLDLSINGHSIVSYRSYRDKFNLDQPIVFSENPIE</sequence>
<proteinExistence type="predicted"/>
<dbReference type="RefSeq" id="WP_322445832.1">
    <property type="nucleotide sequence ID" value="NZ_JAXOFX010000003.1"/>
</dbReference>
<name>A0ABU5IWQ0_9BACI</name>
<gene>
    <name evidence="1" type="ORF">SM124_07250</name>
</gene>
<keyword evidence="2" id="KW-1185">Reference proteome</keyword>
<protein>
    <submittedName>
        <fullName evidence="1">Uncharacterized protein</fullName>
    </submittedName>
</protein>
<accession>A0ABU5IWQ0</accession>
<evidence type="ECO:0000313" key="2">
    <source>
        <dbReference type="Proteomes" id="UP001290455"/>
    </source>
</evidence>
<reference evidence="1 2" key="1">
    <citation type="submission" date="2023-11" db="EMBL/GenBank/DDBJ databases">
        <title>Bacillus jintuensis, isolated from a mudflat on the Beibu Gulf coast.</title>
        <authorList>
            <person name="Li M."/>
        </authorList>
    </citation>
    <scope>NUCLEOTIDE SEQUENCE [LARGE SCALE GENOMIC DNA]</scope>
    <source>
        <strain evidence="1 2">31A1R</strain>
    </source>
</reference>
<dbReference type="EMBL" id="JAXOFX010000003">
    <property type="protein sequence ID" value="MDZ5471541.1"/>
    <property type="molecule type" value="Genomic_DNA"/>
</dbReference>
<evidence type="ECO:0000313" key="1">
    <source>
        <dbReference type="EMBL" id="MDZ5471541.1"/>
    </source>
</evidence>
<organism evidence="1 2">
    <name type="scientific">Robertmurraya mangrovi</name>
    <dbReference type="NCBI Taxonomy" id="3098077"/>
    <lineage>
        <taxon>Bacteria</taxon>
        <taxon>Bacillati</taxon>
        <taxon>Bacillota</taxon>
        <taxon>Bacilli</taxon>
        <taxon>Bacillales</taxon>
        <taxon>Bacillaceae</taxon>
        <taxon>Robertmurraya</taxon>
    </lineage>
</organism>